<dbReference type="AlphaFoldDB" id="A0A5C6ZVM8"/>
<comment type="caution">
    <text evidence="2">The sequence shown here is derived from an EMBL/GenBank/DDBJ whole genome shotgun (WGS) entry which is preliminary data.</text>
</comment>
<gene>
    <name evidence="2" type="ORF">ES724_07470</name>
</gene>
<evidence type="ECO:0000313" key="2">
    <source>
        <dbReference type="EMBL" id="TXD94096.1"/>
    </source>
</evidence>
<keyword evidence="3" id="KW-1185">Reference proteome</keyword>
<accession>A0A5C6ZVM8</accession>
<keyword evidence="1" id="KW-0472">Membrane</keyword>
<evidence type="ECO:0000313" key="3">
    <source>
        <dbReference type="Proteomes" id="UP000321367"/>
    </source>
</evidence>
<reference evidence="2 3" key="1">
    <citation type="submission" date="2019-08" db="EMBL/GenBank/DDBJ databases">
        <title>Genome sequence of Gillisia hiemivivida IC154 (type strain).</title>
        <authorList>
            <person name="Bowman J.P."/>
        </authorList>
    </citation>
    <scope>NUCLEOTIDE SEQUENCE [LARGE SCALE GENOMIC DNA]</scope>
    <source>
        <strain evidence="2 3">IC154</strain>
    </source>
</reference>
<dbReference type="RefSeq" id="WP_146931647.1">
    <property type="nucleotide sequence ID" value="NZ_CBCSHZ010000005.1"/>
</dbReference>
<keyword evidence="1" id="KW-0812">Transmembrane</keyword>
<sequence>MAEIKITKKTPVWPWILLFLIVIGGLFFLFFYGDTNEDEFTDDNATEFEEVTSTNPQNNSLVSLLTSEVA</sequence>
<keyword evidence="1" id="KW-1133">Transmembrane helix</keyword>
<dbReference type="Proteomes" id="UP000321367">
    <property type="component" value="Unassembled WGS sequence"/>
</dbReference>
<protein>
    <submittedName>
        <fullName evidence="2">Uncharacterized protein</fullName>
    </submittedName>
</protein>
<proteinExistence type="predicted"/>
<organism evidence="2 3">
    <name type="scientific">Gillisia hiemivivida</name>
    <dbReference type="NCBI Taxonomy" id="291190"/>
    <lineage>
        <taxon>Bacteria</taxon>
        <taxon>Pseudomonadati</taxon>
        <taxon>Bacteroidota</taxon>
        <taxon>Flavobacteriia</taxon>
        <taxon>Flavobacteriales</taxon>
        <taxon>Flavobacteriaceae</taxon>
        <taxon>Gillisia</taxon>
    </lineage>
</organism>
<dbReference type="EMBL" id="VORY01000006">
    <property type="protein sequence ID" value="TXD94096.1"/>
    <property type="molecule type" value="Genomic_DNA"/>
</dbReference>
<name>A0A5C6ZVM8_9FLAO</name>
<feature type="transmembrane region" description="Helical" evidence="1">
    <location>
        <begin position="12"/>
        <end position="32"/>
    </location>
</feature>
<evidence type="ECO:0000256" key="1">
    <source>
        <dbReference type="SAM" id="Phobius"/>
    </source>
</evidence>